<evidence type="ECO:0000256" key="10">
    <source>
        <dbReference type="ARBA" id="ARBA00023136"/>
    </source>
</evidence>
<evidence type="ECO:0000256" key="1">
    <source>
        <dbReference type="ARBA" id="ARBA00004273"/>
    </source>
</evidence>
<dbReference type="InterPro" id="IPR008688">
    <property type="entry name" value="ATP_synth_Bsub_B/MI25"/>
</dbReference>
<keyword evidence="8" id="KW-0406">Ion transport</keyword>
<dbReference type="SUPFAM" id="SSF161060">
    <property type="entry name" value="ATP synthase B chain-like"/>
    <property type="match status" value="1"/>
</dbReference>
<evidence type="ECO:0000256" key="2">
    <source>
        <dbReference type="ARBA" id="ARBA00014182"/>
    </source>
</evidence>
<evidence type="ECO:0000313" key="11">
    <source>
        <dbReference type="EMBL" id="QSL65457.1"/>
    </source>
</evidence>
<keyword evidence="10" id="KW-0472">Membrane</keyword>
<proteinExistence type="predicted"/>
<evidence type="ECO:0000256" key="5">
    <source>
        <dbReference type="ARBA" id="ARBA00022781"/>
    </source>
</evidence>
<keyword evidence="5" id="KW-0375">Hydrogen ion transport</keyword>
<dbReference type="GO" id="GO:0005743">
    <property type="term" value="C:mitochondrial inner membrane"/>
    <property type="evidence" value="ECO:0007669"/>
    <property type="project" value="UniProtKB-SubCell"/>
</dbReference>
<evidence type="ECO:0000256" key="6">
    <source>
        <dbReference type="ARBA" id="ARBA00022792"/>
    </source>
</evidence>
<keyword evidence="12" id="KW-1185">Reference proteome</keyword>
<dbReference type="PANTHER" id="PTHR12733:SF3">
    <property type="entry name" value="ATP SYNTHASE F(0) COMPLEX SUBUNIT B1, MITOCHONDRIAL"/>
    <property type="match status" value="1"/>
</dbReference>
<dbReference type="GO" id="GO:0016491">
    <property type="term" value="F:oxidoreductase activity"/>
    <property type="evidence" value="ECO:0007669"/>
    <property type="project" value="UniProtKB-KW"/>
</dbReference>
<evidence type="ECO:0000313" key="12">
    <source>
        <dbReference type="Proteomes" id="UP000663699"/>
    </source>
</evidence>
<dbReference type="GO" id="GO:0046933">
    <property type="term" value="F:proton-transporting ATP synthase activity, rotational mechanism"/>
    <property type="evidence" value="ECO:0007669"/>
    <property type="project" value="TreeGrafter"/>
</dbReference>
<keyword evidence="3" id="KW-0813">Transport</keyword>
<dbReference type="GO" id="GO:0045259">
    <property type="term" value="C:proton-transporting ATP synthase complex"/>
    <property type="evidence" value="ECO:0007669"/>
    <property type="project" value="UniProtKB-KW"/>
</dbReference>
<keyword evidence="6" id="KW-0999">Mitochondrion inner membrane</keyword>
<dbReference type="PANTHER" id="PTHR12733">
    <property type="entry name" value="MITOCHONDRIAL ATP SYNTHASE B CHAIN"/>
    <property type="match status" value="1"/>
</dbReference>
<dbReference type="OrthoDB" id="10265971at2759"/>
<dbReference type="EMBL" id="CP054537">
    <property type="protein sequence ID" value="QSL65457.1"/>
    <property type="molecule type" value="Genomic_DNA"/>
</dbReference>
<keyword evidence="4" id="KW-0138">CF(0)</keyword>
<name>A0A899GA50_9ASCO</name>
<dbReference type="Pfam" id="PF14027">
    <property type="entry name" value="Questin_oxidase"/>
    <property type="match status" value="1"/>
</dbReference>
<dbReference type="Proteomes" id="UP000663699">
    <property type="component" value="Chromosome 6"/>
</dbReference>
<protein>
    <recommendedName>
        <fullName evidence="2">ATP synthase subunit 4, mitochondrial</fullName>
    </recommendedName>
</protein>
<dbReference type="Pfam" id="PF05405">
    <property type="entry name" value="Mt_ATP-synt_B"/>
    <property type="match status" value="1"/>
</dbReference>
<sequence>MLFPAAKRGLRGILPSLRPISLSAFYRQKPDSCGIPEKTDPKLRASAIIDMLPKSPFLSKTGMIATGAVLSIAAISNELYVVNEETIILGSFFSIVWFLIRSGKQHYLNWMDGHINHVRSLLHESRKQHAAAVDERIKEIKPLKDIVDVTKNLFEISRETVQMEAKAFELSQIVAAQQQAKAVLDSWVRYESALRQREQAYLANTVISKVEKELQQPKMQQQILDQSITKIEMRFMTTTLPTYPESERHTLEYLIRANHTNISVIHQSGTPNMFLQHIPALYLLNISSKHLLAVYDQIMPDDCPWKSSPSVVTQADWQMFFGDLSYAEAYKHYFDDELIRMNHDQLKTIQFYVQDILIPSLLEGEMMSEALVSMCLNIHKPSLLDQEINVDEWKHGTFALQDLLSEVAEKERIKKQTNQADSPTKKKQTCILQYVSKWDVQGIYKSLKEIQKITLLLAVTTSESILLPFLSFFNASQALFILSQNKVLSESQISISLQAILFHLLLNYISLNTPCIQSNKLNHYPSIDMDLIRNDPKLIFFDTEKLLG</sequence>
<organism evidence="11 12">
    <name type="scientific">Pneumocystis wakefieldiae</name>
    <dbReference type="NCBI Taxonomy" id="38082"/>
    <lineage>
        <taxon>Eukaryota</taxon>
        <taxon>Fungi</taxon>
        <taxon>Dikarya</taxon>
        <taxon>Ascomycota</taxon>
        <taxon>Taphrinomycotina</taxon>
        <taxon>Pneumocystomycetes</taxon>
        <taxon>Pneumocystaceae</taxon>
        <taxon>Pneumocystis</taxon>
    </lineage>
</organism>
<gene>
    <name evidence="11" type="ORF">MERGE_002768</name>
</gene>
<dbReference type="InterPro" id="IPR025337">
    <property type="entry name" value="Questin_oxidase-like"/>
</dbReference>
<keyword evidence="9" id="KW-0496">Mitochondrion</keyword>
<evidence type="ECO:0000256" key="3">
    <source>
        <dbReference type="ARBA" id="ARBA00022448"/>
    </source>
</evidence>
<accession>A0A899GA50</accession>
<dbReference type="AlphaFoldDB" id="A0A899GA50"/>
<reference evidence="11" key="1">
    <citation type="submission" date="2020-06" db="EMBL/GenBank/DDBJ databases">
        <title>Genomes of multiple members of Pneumocystis genus reveal paths to human pathogen Pneumocystis jirovecii.</title>
        <authorList>
            <person name="Cisse O.H."/>
            <person name="Ma L."/>
            <person name="Dekker J."/>
            <person name="Khil P."/>
            <person name="Jo J."/>
            <person name="Brenchley J."/>
            <person name="Blair R."/>
            <person name="Pahar B."/>
            <person name="Chabe M."/>
            <person name="Van Rompay K.A."/>
            <person name="Keesler R."/>
            <person name="Sukura A."/>
            <person name="Hirsch V."/>
            <person name="Kutty G."/>
            <person name="Liu Y."/>
            <person name="Peng L."/>
            <person name="Chen J."/>
            <person name="Song J."/>
            <person name="Weissenbacher-Lang C."/>
            <person name="Xu J."/>
            <person name="Upham N.S."/>
            <person name="Stajich J.E."/>
            <person name="Cuomo C.A."/>
            <person name="Cushion M.T."/>
            <person name="Kovacs J.A."/>
        </authorList>
    </citation>
    <scope>NUCLEOTIDE SEQUENCE</scope>
    <source>
        <strain evidence="11">2A</strain>
    </source>
</reference>
<dbReference type="InterPro" id="IPR013837">
    <property type="entry name" value="ATP_synth_F0_suB"/>
</dbReference>
<dbReference type="Gene3D" id="1.20.5.2210">
    <property type="match status" value="1"/>
</dbReference>
<comment type="subcellular location">
    <subcellularLocation>
        <location evidence="1">Mitochondrion inner membrane</location>
    </subcellularLocation>
</comment>
<evidence type="ECO:0000256" key="8">
    <source>
        <dbReference type="ARBA" id="ARBA00023065"/>
    </source>
</evidence>
<evidence type="ECO:0000256" key="9">
    <source>
        <dbReference type="ARBA" id="ARBA00023128"/>
    </source>
</evidence>
<keyword evidence="7" id="KW-0560">Oxidoreductase</keyword>
<evidence type="ECO:0000256" key="7">
    <source>
        <dbReference type="ARBA" id="ARBA00023002"/>
    </source>
</evidence>
<evidence type="ECO:0000256" key="4">
    <source>
        <dbReference type="ARBA" id="ARBA00022547"/>
    </source>
</evidence>